<evidence type="ECO:0000313" key="6">
    <source>
        <dbReference type="EMBL" id="KAJ4827742.1"/>
    </source>
</evidence>
<reference evidence="6" key="2">
    <citation type="journal article" date="2023" name="Plants (Basel)">
        <title>Annotation of the Turnera subulata (Passifloraceae) Draft Genome Reveals the S-Locus Evolved after the Divergence of Turneroideae from Passifloroideae in a Stepwise Manner.</title>
        <authorList>
            <person name="Henning P.M."/>
            <person name="Roalson E.H."/>
            <person name="Mir W."/>
            <person name="McCubbin A.G."/>
            <person name="Shore J.S."/>
        </authorList>
    </citation>
    <scope>NUCLEOTIDE SEQUENCE</scope>
    <source>
        <strain evidence="6">F60SS</strain>
    </source>
</reference>
<dbReference type="InterPro" id="IPR044837">
    <property type="entry name" value="REM16-like"/>
</dbReference>
<comment type="subcellular location">
    <subcellularLocation>
        <location evidence="1">Nucleus</location>
    </subcellularLocation>
</comment>
<dbReference type="InterPro" id="IPR015300">
    <property type="entry name" value="DNA-bd_pseudobarrel_sf"/>
</dbReference>
<evidence type="ECO:0000256" key="5">
    <source>
        <dbReference type="ARBA" id="ARBA00023242"/>
    </source>
</evidence>
<dbReference type="Gene3D" id="2.40.330.10">
    <property type="entry name" value="DNA-binding pseudobarrel domain"/>
    <property type="match status" value="1"/>
</dbReference>
<evidence type="ECO:0000256" key="2">
    <source>
        <dbReference type="ARBA" id="ARBA00023015"/>
    </source>
</evidence>
<dbReference type="GO" id="GO:0005634">
    <property type="term" value="C:nucleus"/>
    <property type="evidence" value="ECO:0007669"/>
    <property type="project" value="UniProtKB-SubCell"/>
</dbReference>
<dbReference type="Proteomes" id="UP001141552">
    <property type="component" value="Unassembled WGS sequence"/>
</dbReference>
<keyword evidence="5" id="KW-0539">Nucleus</keyword>
<evidence type="ECO:0000256" key="1">
    <source>
        <dbReference type="ARBA" id="ARBA00004123"/>
    </source>
</evidence>
<evidence type="ECO:0000256" key="3">
    <source>
        <dbReference type="ARBA" id="ARBA00023125"/>
    </source>
</evidence>
<evidence type="ECO:0000256" key="4">
    <source>
        <dbReference type="ARBA" id="ARBA00023163"/>
    </source>
</evidence>
<dbReference type="AlphaFoldDB" id="A0A9Q0FAF5"/>
<keyword evidence="2" id="KW-0805">Transcription regulation</keyword>
<accession>A0A9Q0FAF5</accession>
<dbReference type="GO" id="GO:0003677">
    <property type="term" value="F:DNA binding"/>
    <property type="evidence" value="ECO:0007669"/>
    <property type="project" value="UniProtKB-KW"/>
</dbReference>
<dbReference type="SUPFAM" id="SSF101936">
    <property type="entry name" value="DNA-binding pseudobarrel domain"/>
    <property type="match status" value="1"/>
</dbReference>
<gene>
    <name evidence="6" type="ORF">Tsubulata_046168</name>
</gene>
<name>A0A9Q0FAF5_9ROSI</name>
<feature type="non-terminal residue" evidence="6">
    <location>
        <position position="92"/>
    </location>
</feature>
<keyword evidence="3" id="KW-0238">DNA-binding</keyword>
<keyword evidence="7" id="KW-1185">Reference proteome</keyword>
<dbReference type="EMBL" id="JAKUCV010006342">
    <property type="protein sequence ID" value="KAJ4827742.1"/>
    <property type="molecule type" value="Genomic_DNA"/>
</dbReference>
<organism evidence="6 7">
    <name type="scientific">Turnera subulata</name>
    <dbReference type="NCBI Taxonomy" id="218843"/>
    <lineage>
        <taxon>Eukaryota</taxon>
        <taxon>Viridiplantae</taxon>
        <taxon>Streptophyta</taxon>
        <taxon>Embryophyta</taxon>
        <taxon>Tracheophyta</taxon>
        <taxon>Spermatophyta</taxon>
        <taxon>Magnoliopsida</taxon>
        <taxon>eudicotyledons</taxon>
        <taxon>Gunneridae</taxon>
        <taxon>Pentapetalae</taxon>
        <taxon>rosids</taxon>
        <taxon>fabids</taxon>
        <taxon>Malpighiales</taxon>
        <taxon>Passifloraceae</taxon>
        <taxon>Turnera</taxon>
    </lineage>
</organism>
<comment type="caution">
    <text evidence="6">The sequence shown here is derived from an EMBL/GenBank/DDBJ whole genome shotgun (WGS) entry which is preliminary data.</text>
</comment>
<evidence type="ECO:0008006" key="8">
    <source>
        <dbReference type="Google" id="ProtNLM"/>
    </source>
</evidence>
<dbReference type="PANTHER" id="PTHR31391">
    <property type="entry name" value="B3 DOMAIN-CONTAINING PROTEIN OS11G0197600-RELATED"/>
    <property type="match status" value="1"/>
</dbReference>
<sequence length="92" mass="10467">MMYIARPKEEIIFATQEERNHAFQAAEKFQRSIQSGNPSFVKSMLRSHTGLSGGWRGFALHHKLNDGDPVVFELVEPAKFKSICCTTCSKRH</sequence>
<proteinExistence type="predicted"/>
<keyword evidence="4" id="KW-0804">Transcription</keyword>
<reference evidence="6" key="1">
    <citation type="submission" date="2022-02" db="EMBL/GenBank/DDBJ databases">
        <authorList>
            <person name="Henning P.M."/>
            <person name="McCubbin A.G."/>
            <person name="Shore J.S."/>
        </authorList>
    </citation>
    <scope>NUCLEOTIDE SEQUENCE</scope>
    <source>
        <strain evidence="6">F60SS</strain>
        <tissue evidence="6">Leaves</tissue>
    </source>
</reference>
<evidence type="ECO:0000313" key="7">
    <source>
        <dbReference type="Proteomes" id="UP001141552"/>
    </source>
</evidence>
<protein>
    <recommendedName>
        <fullName evidence="8">TF-B3 domain-containing protein</fullName>
    </recommendedName>
</protein>
<dbReference type="OrthoDB" id="1745970at2759"/>
<dbReference type="PANTHER" id="PTHR31391:SF3">
    <property type="entry name" value="B3 DOMAIN-CONTAINING PROTEIN OS05G0481400"/>
    <property type="match status" value="1"/>
</dbReference>